<keyword evidence="1" id="KW-0812">Transmembrane</keyword>
<gene>
    <name evidence="2" type="ORF">BDV35DRAFT_148547</name>
</gene>
<accession>A0A5N6H690</accession>
<dbReference type="EMBL" id="ML734574">
    <property type="protein sequence ID" value="KAB8249169.1"/>
    <property type="molecule type" value="Genomic_DNA"/>
</dbReference>
<protein>
    <submittedName>
        <fullName evidence="2">Uncharacterized protein</fullName>
    </submittedName>
</protein>
<sequence length="74" mass="8074">MVTNTSIGSNARSLNGTLLTIAVSSRLSNTSYSGLPFLIIIVIAWSIIPRNRSVARLTEMINDDNCQTIYVTKS</sequence>
<dbReference type="Proteomes" id="UP000325434">
    <property type="component" value="Unassembled WGS sequence"/>
</dbReference>
<proteinExistence type="predicted"/>
<feature type="transmembrane region" description="Helical" evidence="1">
    <location>
        <begin position="30"/>
        <end position="48"/>
    </location>
</feature>
<organism evidence="2">
    <name type="scientific">Aspergillus flavus</name>
    <dbReference type="NCBI Taxonomy" id="5059"/>
    <lineage>
        <taxon>Eukaryota</taxon>
        <taxon>Fungi</taxon>
        <taxon>Dikarya</taxon>
        <taxon>Ascomycota</taxon>
        <taxon>Pezizomycotina</taxon>
        <taxon>Eurotiomycetes</taxon>
        <taxon>Eurotiomycetidae</taxon>
        <taxon>Eurotiales</taxon>
        <taxon>Aspergillaceae</taxon>
        <taxon>Aspergillus</taxon>
        <taxon>Aspergillus subgen. Circumdati</taxon>
    </lineage>
</organism>
<evidence type="ECO:0000256" key="1">
    <source>
        <dbReference type="SAM" id="Phobius"/>
    </source>
</evidence>
<reference evidence="2" key="1">
    <citation type="submission" date="2019-04" db="EMBL/GenBank/DDBJ databases">
        <title>Friends and foes A comparative genomics study of 23 Aspergillus species from section Flavi.</title>
        <authorList>
            <consortium name="DOE Joint Genome Institute"/>
            <person name="Kjaerbolling I."/>
            <person name="Vesth T."/>
            <person name="Frisvad J.C."/>
            <person name="Nybo J.L."/>
            <person name="Theobald S."/>
            <person name="Kildgaard S."/>
            <person name="Isbrandt T."/>
            <person name="Kuo A."/>
            <person name="Sato A."/>
            <person name="Lyhne E.K."/>
            <person name="Kogle M.E."/>
            <person name="Wiebenga A."/>
            <person name="Kun R.S."/>
            <person name="Lubbers R.J."/>
            <person name="Makela M.R."/>
            <person name="Barry K."/>
            <person name="Chovatia M."/>
            <person name="Clum A."/>
            <person name="Daum C."/>
            <person name="Haridas S."/>
            <person name="He G."/>
            <person name="LaButti K."/>
            <person name="Lipzen A."/>
            <person name="Mondo S."/>
            <person name="Riley R."/>
            <person name="Salamov A."/>
            <person name="Simmons B.A."/>
            <person name="Magnuson J.K."/>
            <person name="Henrissat B."/>
            <person name="Mortensen U.H."/>
            <person name="Larsen T.O."/>
            <person name="Devries R.P."/>
            <person name="Grigoriev I.V."/>
            <person name="Machida M."/>
            <person name="Baker S.E."/>
            <person name="Andersen M.R."/>
        </authorList>
    </citation>
    <scope>NUCLEOTIDE SEQUENCE [LARGE SCALE GENOMIC DNA]</scope>
    <source>
        <strain evidence="2">CBS 121.62</strain>
    </source>
</reference>
<evidence type="ECO:0000313" key="2">
    <source>
        <dbReference type="EMBL" id="KAB8249169.1"/>
    </source>
</evidence>
<keyword evidence="1" id="KW-1133">Transmembrane helix</keyword>
<dbReference type="AlphaFoldDB" id="A0A5N6H690"/>
<name>A0A5N6H690_ASPFL</name>
<keyword evidence="1" id="KW-0472">Membrane</keyword>